<evidence type="ECO:0000313" key="2">
    <source>
        <dbReference type="Proteomes" id="UP000765509"/>
    </source>
</evidence>
<dbReference type="OrthoDB" id="5535068at2759"/>
<protein>
    <recommendedName>
        <fullName evidence="3">Peptidase A2 domain-containing protein</fullName>
    </recommendedName>
</protein>
<accession>A0A9Q3H7T8</accession>
<sequence length="140" mass="15737">MEIFIGKEEYLIRALVDTGSELNIIPEYIEIKSSLTTRKLNMNLRVIGGHTISLVALLEFTPIVLASGEETQKNFLIEKGAVHTVPGRSFLEDNKVRFQFSYTQGEILRHKEPDGRILCMPICKPQALVWKTGPPRGMGP</sequence>
<reference evidence="1" key="1">
    <citation type="submission" date="2021-03" db="EMBL/GenBank/DDBJ databases">
        <title>Draft genome sequence of rust myrtle Austropuccinia psidii MF-1, a brazilian biotype.</title>
        <authorList>
            <person name="Quecine M.C."/>
            <person name="Pachon D.M.R."/>
            <person name="Bonatelli M.L."/>
            <person name="Correr F.H."/>
            <person name="Franceschini L.M."/>
            <person name="Leite T.F."/>
            <person name="Margarido G.R.A."/>
            <person name="Almeida C.A."/>
            <person name="Ferrarezi J.A."/>
            <person name="Labate C.A."/>
        </authorList>
    </citation>
    <scope>NUCLEOTIDE SEQUENCE</scope>
    <source>
        <strain evidence="1">MF-1</strain>
    </source>
</reference>
<proteinExistence type="predicted"/>
<dbReference type="AlphaFoldDB" id="A0A9Q3H7T8"/>
<dbReference type="SUPFAM" id="SSF50630">
    <property type="entry name" value="Acid proteases"/>
    <property type="match status" value="1"/>
</dbReference>
<evidence type="ECO:0000313" key="1">
    <source>
        <dbReference type="EMBL" id="MBW0495218.1"/>
    </source>
</evidence>
<gene>
    <name evidence="1" type="ORF">O181_034933</name>
</gene>
<dbReference type="InterPro" id="IPR021109">
    <property type="entry name" value="Peptidase_aspartic_dom_sf"/>
</dbReference>
<keyword evidence="2" id="KW-1185">Reference proteome</keyword>
<dbReference type="Proteomes" id="UP000765509">
    <property type="component" value="Unassembled WGS sequence"/>
</dbReference>
<comment type="caution">
    <text evidence="1">The sequence shown here is derived from an EMBL/GenBank/DDBJ whole genome shotgun (WGS) entry which is preliminary data.</text>
</comment>
<evidence type="ECO:0008006" key="3">
    <source>
        <dbReference type="Google" id="ProtNLM"/>
    </source>
</evidence>
<organism evidence="1 2">
    <name type="scientific">Austropuccinia psidii MF-1</name>
    <dbReference type="NCBI Taxonomy" id="1389203"/>
    <lineage>
        <taxon>Eukaryota</taxon>
        <taxon>Fungi</taxon>
        <taxon>Dikarya</taxon>
        <taxon>Basidiomycota</taxon>
        <taxon>Pucciniomycotina</taxon>
        <taxon>Pucciniomycetes</taxon>
        <taxon>Pucciniales</taxon>
        <taxon>Sphaerophragmiaceae</taxon>
        <taxon>Austropuccinia</taxon>
    </lineage>
</organism>
<dbReference type="EMBL" id="AVOT02012976">
    <property type="protein sequence ID" value="MBW0495218.1"/>
    <property type="molecule type" value="Genomic_DNA"/>
</dbReference>
<name>A0A9Q3H7T8_9BASI</name>